<dbReference type="SUPFAM" id="SSF53335">
    <property type="entry name" value="S-adenosyl-L-methionine-dependent methyltransferases"/>
    <property type="match status" value="1"/>
</dbReference>
<dbReference type="GO" id="GO:0008173">
    <property type="term" value="F:RNA methyltransferase activity"/>
    <property type="evidence" value="ECO:0007669"/>
    <property type="project" value="InterPro"/>
</dbReference>
<accession>A0A3G1A5F9</accession>
<dbReference type="STRING" id="697581.TCARB_0137"/>
<dbReference type="PANTHER" id="PTHR22807">
    <property type="entry name" value="NOP2 YEAST -RELATED NOL1/NOP2/FMU SUN DOMAIN-CONTAINING"/>
    <property type="match status" value="1"/>
</dbReference>
<dbReference type="InterPro" id="IPR049560">
    <property type="entry name" value="MeTrfase_RsmB-F_NOP2_cat"/>
</dbReference>
<organism evidence="6 7">
    <name type="scientific">Thermofilum adornatum 1505</name>
    <dbReference type="NCBI Taxonomy" id="697581"/>
    <lineage>
        <taxon>Archaea</taxon>
        <taxon>Thermoproteota</taxon>
        <taxon>Thermoprotei</taxon>
        <taxon>Thermofilales</taxon>
        <taxon>Thermofilaceae</taxon>
        <taxon>Thermofilum</taxon>
    </lineage>
</organism>
<reference evidence="7" key="1">
    <citation type="book" date="2010" name="EXTREMOPHILES" publisher="0:0-0">
        <title>Complete genome sequences of ten hyperthermophilic archaea reveal their metabolic capabilities and possible ecological roles.</title>
        <editorList>
            <person name="?"/>
        </editorList>
        <authorList>
            <person name="Ravin N.V."/>
            <person name="Mardanov A.V."/>
            <person name="Bonch-Osmolovskaya E.A."/>
            <person name="Skryabin K.G."/>
        </authorList>
    </citation>
    <scope>NUCLEOTIDE SEQUENCE [LARGE SCALE GENOMIC DNA]</scope>
    <source>
        <strain evidence="7">1505</strain>
    </source>
</reference>
<sequence>MSKKEDREEIIEGLSPRTFRASALVLEKISRWRASLEHVFNEVREEFNLSSQESRTVFYLSRIALLDVGLSIYVLERIGKHTLPLRRKSSFMVAVSLVNRYPHFEKRIEALRGGLLSNTLLRYISYDFLEKKKEEMISLPCVEKVSYKYSIPPLLSRRLVEYFGCSRAENVAVSFMRRHVWLRATGPEKIEKVVEFLSSRGIKYRRDQDFDFLFELLLPEYEPLPSIDSSIGVYQDKASIATVAELTGELSDMELFIDAAAAPFMKTSLLCGSPTGPKEIIAIDVSPGRIRDSMHNLRQCMSPTHVVCADARIFSIRIGKSFDGALVDAPCTNSGALGADPGLRLSLWNLNTEEVIKYSARQSSILLNVLAMLKRGKKLVYSTCSLLPEEGEEVVARILSEKKAELLRPKLFFEPGYPKYDFAKNVTRLFPEKQRSEAFFISVMKKA</sequence>
<keyword evidence="1" id="KW-0489">Methyltransferase</keyword>
<dbReference type="Pfam" id="PF01189">
    <property type="entry name" value="Methyltr_RsmB-F"/>
    <property type="match status" value="1"/>
</dbReference>
<evidence type="ECO:0000313" key="7">
    <source>
        <dbReference type="Proteomes" id="UP000266720"/>
    </source>
</evidence>
<dbReference type="GO" id="GO:0003723">
    <property type="term" value="F:RNA binding"/>
    <property type="evidence" value="ECO:0007669"/>
    <property type="project" value="UniProtKB-KW"/>
</dbReference>
<dbReference type="KEGG" id="tcb:TCARB_0137"/>
<evidence type="ECO:0000259" key="5">
    <source>
        <dbReference type="PROSITE" id="PS51686"/>
    </source>
</evidence>
<dbReference type="CDD" id="cd02440">
    <property type="entry name" value="AdoMet_MTases"/>
    <property type="match status" value="1"/>
</dbReference>
<dbReference type="Gene3D" id="3.40.50.150">
    <property type="entry name" value="Vaccinia Virus protein VP39"/>
    <property type="match status" value="1"/>
</dbReference>
<evidence type="ECO:0000256" key="4">
    <source>
        <dbReference type="ARBA" id="ARBA00022884"/>
    </source>
</evidence>
<dbReference type="InterPro" id="IPR023267">
    <property type="entry name" value="RCMT"/>
</dbReference>
<dbReference type="GeneID" id="25405597"/>
<evidence type="ECO:0000256" key="2">
    <source>
        <dbReference type="ARBA" id="ARBA00022679"/>
    </source>
</evidence>
<evidence type="ECO:0000256" key="1">
    <source>
        <dbReference type="ARBA" id="ARBA00022603"/>
    </source>
</evidence>
<gene>
    <name evidence="6" type="ORF">TCARB_0137</name>
</gene>
<dbReference type="GO" id="GO:0001510">
    <property type="term" value="P:RNA methylation"/>
    <property type="evidence" value="ECO:0007669"/>
    <property type="project" value="InterPro"/>
</dbReference>
<dbReference type="PROSITE" id="PS51686">
    <property type="entry name" value="SAM_MT_RSMB_NOP"/>
    <property type="match status" value="1"/>
</dbReference>
<keyword evidence="2" id="KW-0808">Transferase</keyword>
<dbReference type="PANTHER" id="PTHR22807:SF70">
    <property type="entry name" value="TRNA_RRNA CYTOSINE-C5-METHYLASE, NOL1_NOP2_SUN FAMILY, FUSED TO N-TERMINAL NUSB REGULATOR DOMAIN"/>
    <property type="match status" value="1"/>
</dbReference>
<feature type="domain" description="SAM-dependent MTase RsmB/NOP-type" evidence="5">
    <location>
        <begin position="170"/>
        <end position="447"/>
    </location>
</feature>
<keyword evidence="4" id="KW-0694">RNA-binding</keyword>
<protein>
    <submittedName>
        <fullName evidence="6">Fmu (Sun) domain-containing protein</fullName>
    </submittedName>
</protein>
<dbReference type="PRINTS" id="PR02008">
    <property type="entry name" value="RCMTFAMILY"/>
</dbReference>
<dbReference type="RefSeq" id="WP_020962724.1">
    <property type="nucleotide sequence ID" value="NZ_CP007493.1"/>
</dbReference>
<dbReference type="GeneID" id="16573716"/>
<name>A0A3G1A5F9_9CREN</name>
<proteinExistence type="predicted"/>
<keyword evidence="3" id="KW-0949">S-adenosyl-L-methionine</keyword>
<evidence type="ECO:0000256" key="3">
    <source>
        <dbReference type="ARBA" id="ARBA00022691"/>
    </source>
</evidence>
<dbReference type="AlphaFoldDB" id="A0A3G1A5F9"/>
<dbReference type="Proteomes" id="UP000266720">
    <property type="component" value="Chromosome"/>
</dbReference>
<dbReference type="InterPro" id="IPR001678">
    <property type="entry name" value="MeTrfase_RsmB-F_NOP2_dom"/>
</dbReference>
<dbReference type="EMBL" id="CP007493">
    <property type="protein sequence ID" value="AJB41215.1"/>
    <property type="molecule type" value="Genomic_DNA"/>
</dbReference>
<evidence type="ECO:0000313" key="6">
    <source>
        <dbReference type="EMBL" id="AJB41215.1"/>
    </source>
</evidence>
<dbReference type="InterPro" id="IPR029063">
    <property type="entry name" value="SAM-dependent_MTases_sf"/>
</dbReference>